<dbReference type="Proteomes" id="UP000280296">
    <property type="component" value="Unassembled WGS sequence"/>
</dbReference>
<comment type="subcellular location">
    <subcellularLocation>
        <location evidence="1">Cell membrane</location>
        <topology evidence="1">Multi-pass membrane protein</topology>
    </subcellularLocation>
</comment>
<dbReference type="RefSeq" id="WP_126728177.1">
    <property type="nucleotide sequence ID" value="NZ_RYZH01000091.1"/>
</dbReference>
<dbReference type="PANTHER" id="PTHR33908">
    <property type="entry name" value="MANNOSYLTRANSFERASE YKCB-RELATED"/>
    <property type="match status" value="1"/>
</dbReference>
<evidence type="ECO:0000313" key="11">
    <source>
        <dbReference type="EMBL" id="RUL81582.1"/>
    </source>
</evidence>
<evidence type="ECO:0000256" key="9">
    <source>
        <dbReference type="SAM" id="Phobius"/>
    </source>
</evidence>
<dbReference type="GO" id="GO:0010041">
    <property type="term" value="P:response to iron(III) ion"/>
    <property type="evidence" value="ECO:0007669"/>
    <property type="project" value="TreeGrafter"/>
</dbReference>
<organism evidence="11 12">
    <name type="scientific">Tautonia sociabilis</name>
    <dbReference type="NCBI Taxonomy" id="2080755"/>
    <lineage>
        <taxon>Bacteria</taxon>
        <taxon>Pseudomonadati</taxon>
        <taxon>Planctomycetota</taxon>
        <taxon>Planctomycetia</taxon>
        <taxon>Isosphaerales</taxon>
        <taxon>Isosphaeraceae</taxon>
        <taxon>Tautonia</taxon>
    </lineage>
</organism>
<feature type="transmembrane region" description="Helical" evidence="9">
    <location>
        <begin position="30"/>
        <end position="50"/>
    </location>
</feature>
<feature type="transmembrane region" description="Helical" evidence="9">
    <location>
        <begin position="374"/>
        <end position="393"/>
    </location>
</feature>
<evidence type="ECO:0000256" key="7">
    <source>
        <dbReference type="ARBA" id="ARBA00023136"/>
    </source>
</evidence>
<dbReference type="GO" id="GO:0016763">
    <property type="term" value="F:pentosyltransferase activity"/>
    <property type="evidence" value="ECO:0007669"/>
    <property type="project" value="TreeGrafter"/>
</dbReference>
<keyword evidence="6 9" id="KW-1133">Transmembrane helix</keyword>
<keyword evidence="2" id="KW-1003">Cell membrane</keyword>
<evidence type="ECO:0000313" key="12">
    <source>
        <dbReference type="Proteomes" id="UP000280296"/>
    </source>
</evidence>
<feature type="transmembrane region" description="Helical" evidence="9">
    <location>
        <begin position="343"/>
        <end position="362"/>
    </location>
</feature>
<protein>
    <submittedName>
        <fullName evidence="11">Phospholipid carrier-dependent glycosyltransferase</fullName>
    </submittedName>
</protein>
<feature type="transmembrane region" description="Helical" evidence="9">
    <location>
        <begin position="399"/>
        <end position="421"/>
    </location>
</feature>
<dbReference type="GO" id="GO:0009103">
    <property type="term" value="P:lipopolysaccharide biosynthetic process"/>
    <property type="evidence" value="ECO:0007669"/>
    <property type="project" value="UniProtKB-ARBA"/>
</dbReference>
<dbReference type="OrthoDB" id="232702at2"/>
<feature type="transmembrane region" description="Helical" evidence="9">
    <location>
        <begin position="428"/>
        <end position="449"/>
    </location>
</feature>
<evidence type="ECO:0000256" key="6">
    <source>
        <dbReference type="ARBA" id="ARBA00022989"/>
    </source>
</evidence>
<evidence type="ECO:0000256" key="3">
    <source>
        <dbReference type="ARBA" id="ARBA00022676"/>
    </source>
</evidence>
<keyword evidence="3" id="KW-0328">Glycosyltransferase</keyword>
<proteinExistence type="predicted"/>
<evidence type="ECO:0000259" key="10">
    <source>
        <dbReference type="Pfam" id="PF13231"/>
    </source>
</evidence>
<accession>A0A432MD44</accession>
<dbReference type="PANTHER" id="PTHR33908:SF3">
    <property type="entry name" value="UNDECAPRENYL PHOSPHATE-ALPHA-4-AMINO-4-DEOXY-L-ARABINOSE ARABINOSYL TRANSFERASE"/>
    <property type="match status" value="1"/>
</dbReference>
<keyword evidence="4 11" id="KW-0808">Transferase</keyword>
<dbReference type="InterPro" id="IPR038731">
    <property type="entry name" value="RgtA/B/C-like"/>
</dbReference>
<feature type="transmembrane region" description="Helical" evidence="9">
    <location>
        <begin position="285"/>
        <end position="308"/>
    </location>
</feature>
<keyword evidence="5 9" id="KW-0812">Transmembrane</keyword>
<reference evidence="11 12" key="2">
    <citation type="submission" date="2019-01" db="EMBL/GenBank/DDBJ databases">
        <title>Tautonia sociabilis, a novel thermotolerant planctomycete of Isosphaeraceae family, isolated from a 4000 m deep subterranean habitat.</title>
        <authorList>
            <person name="Kovaleva O.L."/>
            <person name="Elcheninov A.G."/>
            <person name="Van Heerden E."/>
            <person name="Toshchakov S.V."/>
            <person name="Novikov A."/>
            <person name="Bonch-Osmolovskaya E.A."/>
            <person name="Kublanov I.V."/>
        </authorList>
    </citation>
    <scope>NUCLEOTIDE SEQUENCE [LARGE SCALE GENOMIC DNA]</scope>
    <source>
        <strain evidence="11 12">GM2012</strain>
    </source>
</reference>
<feature type="transmembrane region" description="Helical" evidence="9">
    <location>
        <begin position="159"/>
        <end position="179"/>
    </location>
</feature>
<evidence type="ECO:0000256" key="5">
    <source>
        <dbReference type="ARBA" id="ARBA00022692"/>
    </source>
</evidence>
<feature type="transmembrane region" description="Helical" evidence="9">
    <location>
        <begin position="191"/>
        <end position="220"/>
    </location>
</feature>
<keyword evidence="7 9" id="KW-0472">Membrane</keyword>
<name>A0A432MD44_9BACT</name>
<dbReference type="AlphaFoldDB" id="A0A432MD44"/>
<keyword evidence="12" id="KW-1185">Reference proteome</keyword>
<comment type="caution">
    <text evidence="11">The sequence shown here is derived from an EMBL/GenBank/DDBJ whole genome shotgun (WGS) entry which is preliminary data.</text>
</comment>
<dbReference type="InterPro" id="IPR050297">
    <property type="entry name" value="LipidA_mod_glycosyltrf_83"/>
</dbReference>
<feature type="transmembrane region" description="Helical" evidence="9">
    <location>
        <begin position="105"/>
        <end position="127"/>
    </location>
</feature>
<feature type="transmembrane region" description="Helical" evidence="9">
    <location>
        <begin position="232"/>
        <end position="255"/>
    </location>
</feature>
<evidence type="ECO:0000256" key="8">
    <source>
        <dbReference type="SAM" id="MobiDB-lite"/>
    </source>
</evidence>
<evidence type="ECO:0000256" key="4">
    <source>
        <dbReference type="ARBA" id="ARBA00022679"/>
    </source>
</evidence>
<feature type="region of interest" description="Disordered" evidence="8">
    <location>
        <begin position="1"/>
        <end position="22"/>
    </location>
</feature>
<feature type="transmembrane region" description="Helical" evidence="9">
    <location>
        <begin position="320"/>
        <end position="337"/>
    </location>
</feature>
<evidence type="ECO:0000256" key="1">
    <source>
        <dbReference type="ARBA" id="ARBA00004651"/>
    </source>
</evidence>
<sequence>MDVTDRAGGETSPGGAEPVASPGRLSGRSLALVAAFGLSILLVNFGRPWALTFHEVNFAEPAREFLRSGDWLVPRIMGKPLWDKPPLMHWAIAASMGVFGTEAEWAARLPAALSASATALVVAVLAARWFGERAGVLAGLVQSTTVYAFMQGRLAEADMMLCAAVTAAMGCFAVASGAGGEPSPRRRRLWAVGYFAAAGLAFLAKGPIGPALVAAGSGLFAAVERRSGPWRVLLDPVGWGVMLAIVVAWPAAAAWREPGLPETWWRHNVERFSGRLSGGGKDPFFYLYTSAWLALPWTPIAALGAVACRREGTRRRAGRLLGSWAVGMGLLLSLSAWKHKHYIIPALPPLSIWAAVGLERLVTSPLAARWSRLGYGLGAAALGAVGLAAGVALTESGKGIEAAAALVAGLAGSGLALAAALRRRGRPGAALAAVFGAAWASFVAVHSLAMPGFDDYRGQSDLARRIGGELPEGADLSVVGVPDPQVSYYLPLPVQHHPDDRSLAERLAALPPGSRPVFVVAPRKILGDLKGLGGVRVLGEAATVHPRKGEEDRMIAVELRPDGGRIAGMVRGGGDSARNR</sequence>
<reference evidence="11 12" key="1">
    <citation type="submission" date="2018-12" db="EMBL/GenBank/DDBJ databases">
        <authorList>
            <person name="Toschakov S.V."/>
        </authorList>
    </citation>
    <scope>NUCLEOTIDE SEQUENCE [LARGE SCALE GENOMIC DNA]</scope>
    <source>
        <strain evidence="11 12">GM2012</strain>
    </source>
</reference>
<dbReference type="EMBL" id="RYZH01000091">
    <property type="protein sequence ID" value="RUL81582.1"/>
    <property type="molecule type" value="Genomic_DNA"/>
</dbReference>
<feature type="domain" description="Glycosyltransferase RgtA/B/C/D-like" evidence="10">
    <location>
        <begin position="83"/>
        <end position="247"/>
    </location>
</feature>
<dbReference type="GO" id="GO:0005886">
    <property type="term" value="C:plasma membrane"/>
    <property type="evidence" value="ECO:0007669"/>
    <property type="project" value="UniProtKB-SubCell"/>
</dbReference>
<evidence type="ECO:0000256" key="2">
    <source>
        <dbReference type="ARBA" id="ARBA00022475"/>
    </source>
</evidence>
<gene>
    <name evidence="11" type="ORF">TsocGM_24945</name>
</gene>
<dbReference type="Pfam" id="PF13231">
    <property type="entry name" value="PMT_2"/>
    <property type="match status" value="1"/>
</dbReference>